<proteinExistence type="predicted"/>
<reference evidence="1" key="1">
    <citation type="submission" date="2022-10" db="EMBL/GenBank/DDBJ databases">
        <title>Genome Sequence of Xylaria curta.</title>
        <authorList>
            <person name="Buettner E."/>
        </authorList>
    </citation>
    <scope>NUCLEOTIDE SEQUENCE</scope>
    <source>
        <strain evidence="1">Babe10</strain>
    </source>
</reference>
<name>A0ACC1PQ71_9PEZI</name>
<comment type="caution">
    <text evidence="1">The sequence shown here is derived from an EMBL/GenBank/DDBJ whole genome shotgun (WGS) entry which is preliminary data.</text>
</comment>
<evidence type="ECO:0000313" key="1">
    <source>
        <dbReference type="EMBL" id="KAJ2998899.1"/>
    </source>
</evidence>
<accession>A0ACC1PQ71</accession>
<keyword evidence="2" id="KW-1185">Reference proteome</keyword>
<dbReference type="EMBL" id="JAPDGR010000013">
    <property type="protein sequence ID" value="KAJ2998899.1"/>
    <property type="molecule type" value="Genomic_DNA"/>
</dbReference>
<evidence type="ECO:0000313" key="2">
    <source>
        <dbReference type="Proteomes" id="UP001143856"/>
    </source>
</evidence>
<organism evidence="1 2">
    <name type="scientific">Xylaria curta</name>
    <dbReference type="NCBI Taxonomy" id="42375"/>
    <lineage>
        <taxon>Eukaryota</taxon>
        <taxon>Fungi</taxon>
        <taxon>Dikarya</taxon>
        <taxon>Ascomycota</taxon>
        <taxon>Pezizomycotina</taxon>
        <taxon>Sordariomycetes</taxon>
        <taxon>Xylariomycetidae</taxon>
        <taxon>Xylariales</taxon>
        <taxon>Xylariaceae</taxon>
        <taxon>Xylaria</taxon>
    </lineage>
</organism>
<gene>
    <name evidence="1" type="ORF">NUW58_g178</name>
</gene>
<dbReference type="Proteomes" id="UP001143856">
    <property type="component" value="Unassembled WGS sequence"/>
</dbReference>
<protein>
    <submittedName>
        <fullName evidence="1">Uncharacterized protein</fullName>
    </submittedName>
</protein>
<sequence length="378" mass="42764">MASTRTTKFIGDHSCDQKKKSTDTPRLPSPELTDRSDNDSASEDNTDREVIEKAFQVIKDTFCGLRTEAYPVFHFENPSSFQSLQARLEKDSVNLSRFFKNCVRFDWNANTCDLLLRLMTTVIHDSFGLLVMRKIDAELLCIAEDPALLPFYDEIFPAGTASIKGPDFSKSPDAQLAYIGARHPPFVLEVAYTQEEKAVLKKVVDYYMKIPGCTVLSFDLDYAKPSIRIKENHAHNGAVSLVTSKTEDRDRGRFTIIENLIEEKVFREAGKAIEGAFEIPFRLFIPLEHRQDLPESANDASVRIDFAFLAKLLSKLEPQQRLCDAPPEPSVEITGIIERKRNGEEILINPDPKRLKTLEPLPSRSQRLQSVSTHPTTD</sequence>